<evidence type="ECO:0000256" key="5">
    <source>
        <dbReference type="ARBA" id="ARBA00029491"/>
    </source>
</evidence>
<dbReference type="SUPFAM" id="SSF54826">
    <property type="entry name" value="Enolase N-terminal domain-like"/>
    <property type="match status" value="1"/>
</dbReference>
<dbReference type="RefSeq" id="WP_126728250.1">
    <property type="nucleotide sequence ID" value="NZ_RYZH01000101.1"/>
</dbReference>
<dbReference type="NCBIfam" id="TIGR01928">
    <property type="entry name" value="menC_lowGC_arch"/>
    <property type="match status" value="1"/>
</dbReference>
<accession>A0A432MBV4</accession>
<dbReference type="EC" id="4.2.1.113" evidence="5 6"/>
<dbReference type="InterPro" id="IPR010197">
    <property type="entry name" value="OSBS/NAAAR"/>
</dbReference>
<evidence type="ECO:0000313" key="8">
    <source>
        <dbReference type="EMBL" id="RUL81277.1"/>
    </source>
</evidence>
<organism evidence="8 9">
    <name type="scientific">Tautonia sociabilis</name>
    <dbReference type="NCBI Taxonomy" id="2080755"/>
    <lineage>
        <taxon>Bacteria</taxon>
        <taxon>Pseudomonadati</taxon>
        <taxon>Planctomycetota</taxon>
        <taxon>Planctomycetia</taxon>
        <taxon>Isosphaerales</taxon>
        <taxon>Isosphaeraceae</taxon>
        <taxon>Tautonia</taxon>
    </lineage>
</organism>
<evidence type="ECO:0000256" key="3">
    <source>
        <dbReference type="ARBA" id="ARBA00022842"/>
    </source>
</evidence>
<dbReference type="UniPathway" id="UPA00079"/>
<dbReference type="GO" id="GO:0016854">
    <property type="term" value="F:racemase and epimerase activity"/>
    <property type="evidence" value="ECO:0007669"/>
    <property type="project" value="UniProtKB-ARBA"/>
</dbReference>
<name>A0A432MBV4_9BACT</name>
<dbReference type="Proteomes" id="UP000280296">
    <property type="component" value="Unassembled WGS sequence"/>
</dbReference>
<dbReference type="OrthoDB" id="9785902at2"/>
<dbReference type="SFLD" id="SFLDS00001">
    <property type="entry name" value="Enolase"/>
    <property type="match status" value="1"/>
</dbReference>
<keyword evidence="3" id="KW-0460">Magnesium</keyword>
<evidence type="ECO:0000256" key="2">
    <source>
        <dbReference type="ARBA" id="ARBA00022723"/>
    </source>
</evidence>
<evidence type="ECO:0000313" key="9">
    <source>
        <dbReference type="Proteomes" id="UP000280296"/>
    </source>
</evidence>
<dbReference type="SMART" id="SM00922">
    <property type="entry name" value="MR_MLE"/>
    <property type="match status" value="1"/>
</dbReference>
<dbReference type="SFLD" id="SFLDG00180">
    <property type="entry name" value="muconate_cycloisomerase"/>
    <property type="match status" value="1"/>
</dbReference>
<sequence length="374" mass="41142">MRLRRIDLKLVRLPLVRPFRTSSSVKDHLAHIVLRVEADDGLVGWGECASPSDPYYCPETTETCWHILRDFLGPLVLGKDWETIDELTSFYRLVKGNTFAKAGLEMACCDLLARSQGVSLSSFLGGVRPRIASGVSLGIEDDTASLLDTIERHLSAGYKRIKLKIGPGRDVEVVREVRRVYPDLLLQVDANSAYTLRDIDLLRRLDEFDLLLIEQPLAHDDIIDHATLQAALRTPVCLDESIHSADDARKALDLGACRVINIKVSRVGGLMEARRIHDVCFNRGVPVWCGGMHEFGIGRAANVAVCSLPGFLLPGDVSGSDKYYLQDLVDPPVLARDGYVPVPSSPGLGHEPIPDLIVANTRREITLDANAPPA</sequence>
<feature type="domain" description="Mandelate racemase/muconate lactonizing enzyme C-terminal" evidence="7">
    <location>
        <begin position="143"/>
        <end position="235"/>
    </location>
</feature>
<comment type="cofactor">
    <cofactor evidence="1">
        <name>a divalent metal cation</name>
        <dbReference type="ChEBI" id="CHEBI:60240"/>
    </cofactor>
</comment>
<dbReference type="Pfam" id="PF13378">
    <property type="entry name" value="MR_MLE_C"/>
    <property type="match status" value="1"/>
</dbReference>
<keyword evidence="9" id="KW-1185">Reference proteome</keyword>
<evidence type="ECO:0000256" key="6">
    <source>
        <dbReference type="NCBIfam" id="TIGR01928"/>
    </source>
</evidence>
<dbReference type="SUPFAM" id="SSF51604">
    <property type="entry name" value="Enolase C-terminal domain-like"/>
    <property type="match status" value="1"/>
</dbReference>
<reference evidence="8 9" key="1">
    <citation type="submission" date="2018-12" db="EMBL/GenBank/DDBJ databases">
        <authorList>
            <person name="Toschakov S.V."/>
        </authorList>
    </citation>
    <scope>NUCLEOTIDE SEQUENCE [LARGE SCALE GENOMIC DNA]</scope>
    <source>
        <strain evidence="8 9">GM2012</strain>
    </source>
</reference>
<dbReference type="Gene3D" id="3.20.20.120">
    <property type="entry name" value="Enolase-like C-terminal domain"/>
    <property type="match status" value="1"/>
</dbReference>
<dbReference type="GO" id="GO:0043748">
    <property type="term" value="F:O-succinylbenzoate synthase activity"/>
    <property type="evidence" value="ECO:0007669"/>
    <property type="project" value="UniProtKB-EC"/>
</dbReference>
<keyword evidence="4 8" id="KW-0456">Lyase</keyword>
<evidence type="ECO:0000259" key="7">
    <source>
        <dbReference type="SMART" id="SM00922"/>
    </source>
</evidence>
<evidence type="ECO:0000256" key="1">
    <source>
        <dbReference type="ARBA" id="ARBA00001968"/>
    </source>
</evidence>
<dbReference type="Gene3D" id="3.30.390.10">
    <property type="entry name" value="Enolase-like, N-terminal domain"/>
    <property type="match status" value="1"/>
</dbReference>
<dbReference type="EMBL" id="RYZH01000101">
    <property type="protein sequence ID" value="RUL81277.1"/>
    <property type="molecule type" value="Genomic_DNA"/>
</dbReference>
<dbReference type="InterPro" id="IPR029017">
    <property type="entry name" value="Enolase-like_N"/>
</dbReference>
<dbReference type="InterPro" id="IPR029065">
    <property type="entry name" value="Enolase_C-like"/>
</dbReference>
<reference evidence="8 9" key="2">
    <citation type="submission" date="2019-01" db="EMBL/GenBank/DDBJ databases">
        <title>Tautonia sociabilis, a novel thermotolerant planctomycete of Isosphaeraceae family, isolated from a 4000 m deep subterranean habitat.</title>
        <authorList>
            <person name="Kovaleva O.L."/>
            <person name="Elcheninov A.G."/>
            <person name="Van Heerden E."/>
            <person name="Toshchakov S.V."/>
            <person name="Novikov A."/>
            <person name="Bonch-Osmolovskaya E.A."/>
            <person name="Kublanov I.V."/>
        </authorList>
    </citation>
    <scope>NUCLEOTIDE SEQUENCE [LARGE SCALE GENOMIC DNA]</scope>
    <source>
        <strain evidence="8 9">GM2012</strain>
    </source>
</reference>
<dbReference type="PANTHER" id="PTHR48073">
    <property type="entry name" value="O-SUCCINYLBENZOATE SYNTHASE-RELATED"/>
    <property type="match status" value="1"/>
</dbReference>
<dbReference type="InterPro" id="IPR013342">
    <property type="entry name" value="Mandelate_racemase_C"/>
</dbReference>
<proteinExistence type="predicted"/>
<dbReference type="InterPro" id="IPR036849">
    <property type="entry name" value="Enolase-like_C_sf"/>
</dbReference>
<dbReference type="UniPathway" id="UPA01057">
    <property type="reaction ID" value="UER00165"/>
</dbReference>
<gene>
    <name evidence="8" type="primary">menC</name>
    <name evidence="8" type="ORF">TsocGM_25335</name>
</gene>
<dbReference type="PANTHER" id="PTHR48073:SF5">
    <property type="entry name" value="O-SUCCINYLBENZOATE SYNTHASE"/>
    <property type="match status" value="1"/>
</dbReference>
<keyword evidence="2" id="KW-0479">Metal-binding</keyword>
<dbReference type="GO" id="GO:0009234">
    <property type="term" value="P:menaquinone biosynthetic process"/>
    <property type="evidence" value="ECO:0007669"/>
    <property type="project" value="UniProtKB-UniRule"/>
</dbReference>
<comment type="caution">
    <text evidence="8">The sequence shown here is derived from an EMBL/GenBank/DDBJ whole genome shotgun (WGS) entry which is preliminary data.</text>
</comment>
<dbReference type="SFLD" id="SFLDF00009">
    <property type="entry name" value="o-succinylbenzoate_synthase"/>
    <property type="match status" value="1"/>
</dbReference>
<evidence type="ECO:0000256" key="4">
    <source>
        <dbReference type="ARBA" id="ARBA00023239"/>
    </source>
</evidence>
<dbReference type="Pfam" id="PF02746">
    <property type="entry name" value="MR_MLE_N"/>
    <property type="match status" value="1"/>
</dbReference>
<dbReference type="AlphaFoldDB" id="A0A432MBV4"/>
<dbReference type="GO" id="GO:0046872">
    <property type="term" value="F:metal ion binding"/>
    <property type="evidence" value="ECO:0007669"/>
    <property type="project" value="UniProtKB-KW"/>
</dbReference>
<dbReference type="InterPro" id="IPR013341">
    <property type="entry name" value="Mandelate_racemase_N_dom"/>
</dbReference>
<protein>
    <recommendedName>
        <fullName evidence="5 6">o-succinylbenzoate synthase</fullName>
        <ecNumber evidence="5 6">4.2.1.113</ecNumber>
    </recommendedName>
</protein>
<dbReference type="CDD" id="cd03317">
    <property type="entry name" value="NAAAR"/>
    <property type="match status" value="1"/>
</dbReference>